<evidence type="ECO:0000256" key="1">
    <source>
        <dbReference type="ARBA" id="ARBA00008061"/>
    </source>
</evidence>
<dbReference type="InterPro" id="IPR045857">
    <property type="entry name" value="O16G_dom_2"/>
</dbReference>
<evidence type="ECO:0000259" key="4">
    <source>
        <dbReference type="SMART" id="SM00642"/>
    </source>
</evidence>
<dbReference type="SMART" id="SM00642">
    <property type="entry name" value="Aamy"/>
    <property type="match status" value="1"/>
</dbReference>
<comment type="caution">
    <text evidence="5">The sequence shown here is derived from an EMBL/GenBank/DDBJ whole genome shotgun (WGS) entry which is preliminary data.</text>
</comment>
<keyword evidence="3" id="KW-0326">Glycosidase</keyword>
<accession>A0A917Q5J6</accession>
<dbReference type="InterPro" id="IPR017853">
    <property type="entry name" value="GH"/>
</dbReference>
<dbReference type="AlphaFoldDB" id="A0A917Q5J6"/>
<keyword evidence="6" id="KW-1185">Reference proteome</keyword>
<dbReference type="Gene3D" id="3.20.20.80">
    <property type="entry name" value="Glycosidases"/>
    <property type="match status" value="2"/>
</dbReference>
<sequence length="529" mass="60144">MIAGTRWWQRGIIYHVYPRSFQDTDADGIGDLKGIEERLDHIAGLGCDAVWISPVYPSPMKDHGYDVADYTGIHPLFGTLEDFDRLVARAKALGLKVIMDFVPNHTSDQHAWFLESRASRESPKRDWYVWRDAKPDGSPPNNWISVFSGPAWKWDEATGQYYLHSFLPEQPDLNWRNPDVRAAMYDAMRFWLDRGVDGFRLDVVYYCMKDPELRDNPPNPGWKPGMPEIDTLLQAHSNDHEDMTIVISEMRELVDAYDDKLLIGEIYLPLERLMAYYGRDLSGAHLPFNFQLILTPWEAREVDALVTQYEGLLPPGGWPNWVLGNHDQKRVAARVGEAQARVAAMLLFTLRGTPTLYYGDEIGMPNVEIPPGRGEDAWGRHEAGFTRDPQRTPMQWDDTDHAGFSSVEPWLPLSPDWRARNVAVQDRDPGSMLTLHRRLIALRRASPALAIGDWSGIESKGNVFAYKRHHEGDEITIVLNFGAGEEVVRDLRLAGGRGRITLSTHLDRDDEEVGDDLRLRPNEGVIIVA</sequence>
<dbReference type="PANTHER" id="PTHR10357">
    <property type="entry name" value="ALPHA-AMYLASE FAMILY MEMBER"/>
    <property type="match status" value="1"/>
</dbReference>
<dbReference type="EMBL" id="BMMF01000004">
    <property type="protein sequence ID" value="GGK29556.1"/>
    <property type="molecule type" value="Genomic_DNA"/>
</dbReference>
<dbReference type="Pfam" id="PF00128">
    <property type="entry name" value="Alpha-amylase"/>
    <property type="match status" value="1"/>
</dbReference>
<dbReference type="Gene3D" id="3.90.400.10">
    <property type="entry name" value="Oligo-1,6-glucosidase, Domain 2"/>
    <property type="match status" value="1"/>
</dbReference>
<evidence type="ECO:0000313" key="6">
    <source>
        <dbReference type="Proteomes" id="UP000600449"/>
    </source>
</evidence>
<dbReference type="GO" id="GO:0004556">
    <property type="term" value="F:alpha-amylase activity"/>
    <property type="evidence" value="ECO:0007669"/>
    <property type="project" value="TreeGrafter"/>
</dbReference>
<dbReference type="SUPFAM" id="SSF51011">
    <property type="entry name" value="Glycosyl hydrolase domain"/>
    <property type="match status" value="1"/>
</dbReference>
<name>A0A917Q5J6_9HYPH</name>
<comment type="similarity">
    <text evidence="1">Belongs to the glycosyl hydrolase 13 family.</text>
</comment>
<evidence type="ECO:0000256" key="2">
    <source>
        <dbReference type="ARBA" id="ARBA00022801"/>
    </source>
</evidence>
<proteinExistence type="inferred from homology"/>
<dbReference type="FunFam" id="3.90.400.10:FF:000002">
    <property type="entry name" value="Sucrose isomerase"/>
    <property type="match status" value="1"/>
</dbReference>
<dbReference type="Proteomes" id="UP000600449">
    <property type="component" value="Unassembled WGS sequence"/>
</dbReference>
<dbReference type="GO" id="GO:0009313">
    <property type="term" value="P:oligosaccharide catabolic process"/>
    <property type="evidence" value="ECO:0007669"/>
    <property type="project" value="TreeGrafter"/>
</dbReference>
<feature type="domain" description="Glycosyl hydrolase family 13 catalytic" evidence="4">
    <location>
        <begin position="15"/>
        <end position="391"/>
    </location>
</feature>
<dbReference type="InterPro" id="IPR006047">
    <property type="entry name" value="GH13_cat_dom"/>
</dbReference>
<reference evidence="5 6" key="1">
    <citation type="journal article" date="2014" name="Int. J. Syst. Evol. Microbiol.">
        <title>Complete genome sequence of Corynebacterium casei LMG S-19264T (=DSM 44701T), isolated from a smear-ripened cheese.</title>
        <authorList>
            <consortium name="US DOE Joint Genome Institute (JGI-PGF)"/>
            <person name="Walter F."/>
            <person name="Albersmeier A."/>
            <person name="Kalinowski J."/>
            <person name="Ruckert C."/>
        </authorList>
    </citation>
    <scope>NUCLEOTIDE SEQUENCE [LARGE SCALE GENOMIC DNA]</scope>
    <source>
        <strain evidence="5 6">CGMCC 1.9161</strain>
    </source>
</reference>
<gene>
    <name evidence="5" type="ORF">GCM10011322_14930</name>
</gene>
<dbReference type="InterPro" id="IPR013780">
    <property type="entry name" value="Glyco_hydro_b"/>
</dbReference>
<dbReference type="SUPFAM" id="SSF51445">
    <property type="entry name" value="(Trans)glycosidases"/>
    <property type="match status" value="1"/>
</dbReference>
<dbReference type="CDD" id="cd11331">
    <property type="entry name" value="AmyAc_OligoGlu_like"/>
    <property type="match status" value="1"/>
</dbReference>
<organism evidence="5 6">
    <name type="scientific">Salinarimonas ramus</name>
    <dbReference type="NCBI Taxonomy" id="690164"/>
    <lineage>
        <taxon>Bacteria</taxon>
        <taxon>Pseudomonadati</taxon>
        <taxon>Pseudomonadota</taxon>
        <taxon>Alphaproteobacteria</taxon>
        <taxon>Hyphomicrobiales</taxon>
        <taxon>Salinarimonadaceae</taxon>
        <taxon>Salinarimonas</taxon>
    </lineage>
</organism>
<protein>
    <submittedName>
        <fullName evidence="5">Alpha-amylase</fullName>
    </submittedName>
</protein>
<evidence type="ECO:0000313" key="5">
    <source>
        <dbReference type="EMBL" id="GGK29556.1"/>
    </source>
</evidence>
<dbReference type="PANTHER" id="PTHR10357:SF179">
    <property type="entry name" value="NEUTRAL AND BASIC AMINO ACID TRANSPORT PROTEIN RBAT"/>
    <property type="match status" value="1"/>
</dbReference>
<keyword evidence="2" id="KW-0378">Hydrolase</keyword>
<dbReference type="Gene3D" id="2.60.40.1180">
    <property type="entry name" value="Golgi alpha-mannosidase II"/>
    <property type="match status" value="1"/>
</dbReference>
<evidence type="ECO:0000256" key="3">
    <source>
        <dbReference type="ARBA" id="ARBA00023295"/>
    </source>
</evidence>